<proteinExistence type="predicted"/>
<comment type="caution">
    <text evidence="1">The sequence shown here is derived from an EMBL/GenBank/DDBJ whole genome shotgun (WGS) entry which is preliminary data.</text>
</comment>
<dbReference type="Gene3D" id="3.30.70.1210">
    <property type="entry name" value="Crispr-associated protein, domain 2"/>
    <property type="match status" value="1"/>
</dbReference>
<dbReference type="EMBL" id="BAABLV010000034">
    <property type="protein sequence ID" value="GAA4901703.1"/>
    <property type="molecule type" value="Genomic_DNA"/>
</dbReference>
<dbReference type="InterPro" id="IPR010179">
    <property type="entry name" value="CRISPR-assoc_prot_Cse3"/>
</dbReference>
<keyword evidence="2" id="KW-1185">Reference proteome</keyword>
<evidence type="ECO:0000313" key="1">
    <source>
        <dbReference type="EMBL" id="GAA4901703.1"/>
    </source>
</evidence>
<dbReference type="Gene3D" id="3.30.70.1200">
    <property type="entry name" value="Crispr-associated protein, domain 1"/>
    <property type="match status" value="1"/>
</dbReference>
<dbReference type="CDD" id="cd09727">
    <property type="entry name" value="Cas6_I-E"/>
    <property type="match status" value="1"/>
</dbReference>
<dbReference type="NCBIfam" id="TIGR01907">
    <property type="entry name" value="casE_Cse3"/>
    <property type="match status" value="1"/>
</dbReference>
<name>A0ABP9FFI7_9ACTN</name>
<sequence length="211" mass="23106">MYLTRIYINARRQGAKKLLGSPQAMHAAVLSGFPPGADSGRALWRVDSDDRLRPALFVVSRDQPDLTHIEEQAGWPSLPTAHSTIYSGFLASLEPTQKWAFRLTANPTHRATINGKSKVMAHVTVAQQVAWLAERQELLGVSFGTETLPSFTLTHREVRQFKRADQTVTLGLASFEGILTVVDPQKLRGALTEGIGRAKAYGCGLMTLANP</sequence>
<dbReference type="Pfam" id="PF08798">
    <property type="entry name" value="CRISPR_assoc"/>
    <property type="match status" value="1"/>
</dbReference>
<dbReference type="RefSeq" id="WP_345582489.1">
    <property type="nucleotide sequence ID" value="NZ_BAABLV010000034.1"/>
</dbReference>
<evidence type="ECO:0000313" key="2">
    <source>
        <dbReference type="Proteomes" id="UP001501521"/>
    </source>
</evidence>
<protein>
    <submittedName>
        <fullName evidence="1">Type I-E CRISPR-associated protein Cas6/Cse3/CasE</fullName>
    </submittedName>
</protein>
<reference evidence="2" key="1">
    <citation type="journal article" date="2019" name="Int. J. Syst. Evol. Microbiol.">
        <title>The Global Catalogue of Microorganisms (GCM) 10K type strain sequencing project: providing services to taxonomists for standard genome sequencing and annotation.</title>
        <authorList>
            <consortium name="The Broad Institute Genomics Platform"/>
            <consortium name="The Broad Institute Genome Sequencing Center for Infectious Disease"/>
            <person name="Wu L."/>
            <person name="Ma J."/>
        </authorList>
    </citation>
    <scope>NUCLEOTIDE SEQUENCE [LARGE SCALE GENOMIC DNA]</scope>
    <source>
        <strain evidence="2">JCM 19125</strain>
    </source>
</reference>
<accession>A0ABP9FFI7</accession>
<organism evidence="1 2">
    <name type="scientific">Tessaracoccus lubricantis</name>
    <dbReference type="NCBI Taxonomy" id="545543"/>
    <lineage>
        <taxon>Bacteria</taxon>
        <taxon>Bacillati</taxon>
        <taxon>Actinomycetota</taxon>
        <taxon>Actinomycetes</taxon>
        <taxon>Propionibacteriales</taxon>
        <taxon>Propionibacteriaceae</taxon>
        <taxon>Tessaracoccus</taxon>
    </lineage>
</organism>
<dbReference type="Proteomes" id="UP001501521">
    <property type="component" value="Unassembled WGS sequence"/>
</dbReference>
<dbReference type="SMART" id="SM01101">
    <property type="entry name" value="CRISPR_assoc"/>
    <property type="match status" value="1"/>
</dbReference>
<gene>
    <name evidence="1" type="primary">cas6e</name>
    <name evidence="1" type="ORF">GCM10025789_20400</name>
</gene>
<dbReference type="SUPFAM" id="SSF117987">
    <property type="entry name" value="CRISPR-associated protein"/>
    <property type="match status" value="2"/>
</dbReference>